<dbReference type="Proteomes" id="UP001386955">
    <property type="component" value="Unassembled WGS sequence"/>
</dbReference>
<dbReference type="EMBL" id="JAYMYS010000008">
    <property type="protein sequence ID" value="KAK7386086.1"/>
    <property type="molecule type" value="Genomic_DNA"/>
</dbReference>
<gene>
    <name evidence="1" type="ORF">VNO78_32182</name>
</gene>
<protein>
    <submittedName>
        <fullName evidence="1">Uncharacterized protein</fullName>
    </submittedName>
</protein>
<reference evidence="1 2" key="1">
    <citation type="submission" date="2024-01" db="EMBL/GenBank/DDBJ databases">
        <title>The genomes of 5 underutilized Papilionoideae crops provide insights into root nodulation and disease resistanc.</title>
        <authorList>
            <person name="Jiang F."/>
        </authorList>
    </citation>
    <scope>NUCLEOTIDE SEQUENCE [LARGE SCALE GENOMIC DNA]</scope>
    <source>
        <strain evidence="1">DUOXIRENSHENG_FW03</strain>
        <tissue evidence="1">Leaves</tissue>
    </source>
</reference>
<sequence length="80" mass="8394">MAVQESGPGKATWRKVGLHPKLRSHSSGLGLESCCLVDVAWCLLLLLWAGSGLDGVIRAGLVLNFGVGISRLLMTDYAAG</sequence>
<proteinExistence type="predicted"/>
<accession>A0AAN9X9B2</accession>
<evidence type="ECO:0000313" key="1">
    <source>
        <dbReference type="EMBL" id="KAK7386086.1"/>
    </source>
</evidence>
<keyword evidence="2" id="KW-1185">Reference proteome</keyword>
<evidence type="ECO:0000313" key="2">
    <source>
        <dbReference type="Proteomes" id="UP001386955"/>
    </source>
</evidence>
<organism evidence="1 2">
    <name type="scientific">Psophocarpus tetragonolobus</name>
    <name type="common">Winged bean</name>
    <name type="synonym">Dolichos tetragonolobus</name>
    <dbReference type="NCBI Taxonomy" id="3891"/>
    <lineage>
        <taxon>Eukaryota</taxon>
        <taxon>Viridiplantae</taxon>
        <taxon>Streptophyta</taxon>
        <taxon>Embryophyta</taxon>
        <taxon>Tracheophyta</taxon>
        <taxon>Spermatophyta</taxon>
        <taxon>Magnoliopsida</taxon>
        <taxon>eudicotyledons</taxon>
        <taxon>Gunneridae</taxon>
        <taxon>Pentapetalae</taxon>
        <taxon>rosids</taxon>
        <taxon>fabids</taxon>
        <taxon>Fabales</taxon>
        <taxon>Fabaceae</taxon>
        <taxon>Papilionoideae</taxon>
        <taxon>50 kb inversion clade</taxon>
        <taxon>NPAAA clade</taxon>
        <taxon>indigoferoid/millettioid clade</taxon>
        <taxon>Phaseoleae</taxon>
        <taxon>Psophocarpus</taxon>
    </lineage>
</organism>
<comment type="caution">
    <text evidence="1">The sequence shown here is derived from an EMBL/GenBank/DDBJ whole genome shotgun (WGS) entry which is preliminary data.</text>
</comment>
<name>A0AAN9X9B2_PSOTE</name>
<dbReference type="AlphaFoldDB" id="A0AAN9X9B2"/>